<dbReference type="SUPFAM" id="SSF52172">
    <property type="entry name" value="CheY-like"/>
    <property type="match status" value="1"/>
</dbReference>
<dbReference type="Gene3D" id="1.10.10.60">
    <property type="entry name" value="Homeodomain-like"/>
    <property type="match status" value="1"/>
</dbReference>
<name>A0ABY0IP32_9RHOO</name>
<dbReference type="PANTHER" id="PTHR44591:SF14">
    <property type="entry name" value="PROTEIN PILG"/>
    <property type="match status" value="1"/>
</dbReference>
<evidence type="ECO:0000256" key="3">
    <source>
        <dbReference type="PROSITE-ProRule" id="PRU00169"/>
    </source>
</evidence>
<dbReference type="SMART" id="SM00448">
    <property type="entry name" value="REC"/>
    <property type="match status" value="1"/>
</dbReference>
<proteinExistence type="predicted"/>
<dbReference type="PROSITE" id="PS50110">
    <property type="entry name" value="RESPONSE_REGULATORY"/>
    <property type="match status" value="1"/>
</dbReference>
<evidence type="ECO:0000259" key="4">
    <source>
        <dbReference type="PROSITE" id="PS50110"/>
    </source>
</evidence>
<gene>
    <name evidence="5" type="ORF">EV678_0104</name>
</gene>
<feature type="modified residue" description="4-aspartylphosphate" evidence="3">
    <location>
        <position position="64"/>
    </location>
</feature>
<dbReference type="InterPro" id="IPR011006">
    <property type="entry name" value="CheY-like_superfamily"/>
</dbReference>
<reference evidence="5 6" key="1">
    <citation type="submission" date="2019-02" db="EMBL/GenBank/DDBJ databases">
        <title>Genomic Encyclopedia of Type Strains, Phase IV (KMG-IV): sequencing the most valuable type-strain genomes for metagenomic binning, comparative biology and taxonomic classification.</title>
        <authorList>
            <person name="Goeker M."/>
        </authorList>
    </citation>
    <scope>NUCLEOTIDE SEQUENCE [LARGE SCALE GENOMIC DNA]</scope>
    <source>
        <strain evidence="5 6">DSM 21223</strain>
    </source>
</reference>
<dbReference type="EMBL" id="SHKM01000001">
    <property type="protein sequence ID" value="RZT89323.1"/>
    <property type="molecule type" value="Genomic_DNA"/>
</dbReference>
<accession>A0ABY0IP32</accession>
<dbReference type="RefSeq" id="WP_014236984.1">
    <property type="nucleotide sequence ID" value="NZ_SHKM01000001.1"/>
</dbReference>
<dbReference type="Gene3D" id="3.40.50.2300">
    <property type="match status" value="1"/>
</dbReference>
<keyword evidence="1 3" id="KW-0597">Phosphoprotein</keyword>
<dbReference type="PANTHER" id="PTHR44591">
    <property type="entry name" value="STRESS RESPONSE REGULATOR PROTEIN 1"/>
    <property type="match status" value="1"/>
</dbReference>
<organism evidence="5 6">
    <name type="scientific">Azospira oryzae</name>
    <dbReference type="NCBI Taxonomy" id="146939"/>
    <lineage>
        <taxon>Bacteria</taxon>
        <taxon>Pseudomonadati</taxon>
        <taxon>Pseudomonadota</taxon>
        <taxon>Betaproteobacteria</taxon>
        <taxon>Rhodocyclales</taxon>
        <taxon>Rhodocyclaceae</taxon>
        <taxon>Azospira</taxon>
    </lineage>
</organism>
<dbReference type="InterPro" id="IPR001789">
    <property type="entry name" value="Sig_transdc_resp-reg_receiver"/>
</dbReference>
<dbReference type="InterPro" id="IPR050595">
    <property type="entry name" value="Bact_response_regulator"/>
</dbReference>
<comment type="caution">
    <text evidence="5">The sequence shown here is derived from an EMBL/GenBank/DDBJ whole genome shotgun (WGS) entry which is preliminary data.</text>
</comment>
<evidence type="ECO:0000313" key="6">
    <source>
        <dbReference type="Proteomes" id="UP000292136"/>
    </source>
</evidence>
<evidence type="ECO:0000313" key="5">
    <source>
        <dbReference type="EMBL" id="RZT89323.1"/>
    </source>
</evidence>
<dbReference type="PRINTS" id="PR01590">
    <property type="entry name" value="HTHFIS"/>
</dbReference>
<feature type="domain" description="Response regulatory" evidence="4">
    <location>
        <begin position="15"/>
        <end position="129"/>
    </location>
</feature>
<protein>
    <submittedName>
        <fullName evidence="5">Two-component system response regulator RegA</fullName>
    </submittedName>
</protein>
<evidence type="ECO:0000256" key="1">
    <source>
        <dbReference type="ARBA" id="ARBA00022553"/>
    </source>
</evidence>
<dbReference type="Pfam" id="PF02954">
    <property type="entry name" value="HTH_8"/>
    <property type="match status" value="1"/>
</dbReference>
<dbReference type="InterPro" id="IPR002197">
    <property type="entry name" value="HTH_Fis"/>
</dbReference>
<keyword evidence="2" id="KW-0902">Two-component regulatory system</keyword>
<dbReference type="CDD" id="cd17563">
    <property type="entry name" value="REC_RegA-like"/>
    <property type="match status" value="1"/>
</dbReference>
<dbReference type="Pfam" id="PF00072">
    <property type="entry name" value="Response_reg"/>
    <property type="match status" value="1"/>
</dbReference>
<evidence type="ECO:0000256" key="2">
    <source>
        <dbReference type="ARBA" id="ARBA00023012"/>
    </source>
</evidence>
<dbReference type="Proteomes" id="UP000292136">
    <property type="component" value="Unassembled WGS sequence"/>
</dbReference>
<keyword evidence="6" id="KW-1185">Reference proteome</keyword>
<sequence>MNPVTDAADGNESPLLLIVDDDQAYCSALAKAMGRRGFQTIAGHDPESALALAARHEPEYVVLDLNLEGKSGLNLIEPLLECSPGARIVVLTGYASIPTAVGAIKLGALEYLIKPVEAGDIVKALTADHWEIPPIATDERMTVQRVEWEYIQRILRENGGNITATARSLKMHRRTLQRKLAKHAPAA</sequence>